<accession>A0A7S9SUK6</accession>
<dbReference type="EMBL" id="MW030574">
    <property type="protein sequence ID" value="QPI16523.1"/>
    <property type="molecule type" value="Genomic_DNA"/>
</dbReference>
<evidence type="ECO:0000313" key="1">
    <source>
        <dbReference type="EMBL" id="QPI16523.1"/>
    </source>
</evidence>
<organism evidence="1">
    <name type="scientific">Virus NIOZ-UU159</name>
    <dbReference type="NCBI Taxonomy" id="2763270"/>
    <lineage>
        <taxon>Viruses</taxon>
    </lineage>
</organism>
<proteinExistence type="predicted"/>
<gene>
    <name evidence="1" type="ORF">NIOZUU159_00011</name>
</gene>
<name>A0A7S9SUK6_9VIRU</name>
<reference evidence="1" key="1">
    <citation type="submission" date="2020-08" db="EMBL/GenBank/DDBJ databases">
        <title>Bridging the membrane lipid divide: bacteria of the FCB group superphylum have the potential to synthesize archaeal ether lipids.</title>
        <authorList>
            <person name="Villanueva L."/>
            <person name="von Meijenfeldt F.A.B."/>
            <person name="Westbye A.B."/>
            <person name="Yadav S."/>
            <person name="Hopmans E.C."/>
            <person name="Dutilh B.E."/>
            <person name="Sinninghe Damste J.S."/>
        </authorList>
    </citation>
    <scope>NUCLEOTIDE SEQUENCE</scope>
    <source>
        <strain evidence="1">NIOZ-UU159</strain>
    </source>
</reference>
<sequence length="58" mass="7230">MFDLLTEYYYQSYYHLNNISMYSRNLFFYILNTEKSKLQKKQGLLYKYLNNNIKDVIK</sequence>
<protein>
    <submittedName>
        <fullName evidence="1">Uncharacterized protein</fullName>
    </submittedName>
</protein>